<feature type="binding site" evidence="5">
    <location>
        <begin position="238"/>
        <end position="240"/>
    </location>
    <ligand>
        <name>Mo-molybdopterin</name>
        <dbReference type="ChEBI" id="CHEBI:71302"/>
    </ligand>
</feature>
<dbReference type="InterPro" id="IPR022867">
    <property type="entry name" value="MsrP"/>
</dbReference>
<comment type="catalytic activity">
    <reaction evidence="5">
        <text>L-methionyl-[protein] + a quinone + H2O = L-methionyl-(S)-S-oxide-[protein] + a quinol</text>
        <dbReference type="Rhea" id="RHEA:51292"/>
        <dbReference type="Rhea" id="RHEA-COMP:12313"/>
        <dbReference type="Rhea" id="RHEA-COMP:12315"/>
        <dbReference type="ChEBI" id="CHEBI:15377"/>
        <dbReference type="ChEBI" id="CHEBI:16044"/>
        <dbReference type="ChEBI" id="CHEBI:24646"/>
        <dbReference type="ChEBI" id="CHEBI:44120"/>
        <dbReference type="ChEBI" id="CHEBI:132124"/>
    </reaction>
</comment>
<dbReference type="GO" id="GO:0030091">
    <property type="term" value="P:protein repair"/>
    <property type="evidence" value="ECO:0007669"/>
    <property type="project" value="UniProtKB-UniRule"/>
</dbReference>
<keyword evidence="4 5" id="KW-0560">Oxidoreductase</keyword>
<evidence type="ECO:0000256" key="5">
    <source>
        <dbReference type="HAMAP-Rule" id="MF_01206"/>
    </source>
</evidence>
<comment type="catalytic activity">
    <reaction evidence="5">
        <text>L-methionyl-[protein] + a quinone + H2O = L-methionyl-(R)-S-oxide-[protein] + a quinol</text>
        <dbReference type="Rhea" id="RHEA:51296"/>
        <dbReference type="Rhea" id="RHEA-COMP:12313"/>
        <dbReference type="Rhea" id="RHEA-COMP:12314"/>
        <dbReference type="ChEBI" id="CHEBI:15377"/>
        <dbReference type="ChEBI" id="CHEBI:16044"/>
        <dbReference type="ChEBI" id="CHEBI:24646"/>
        <dbReference type="ChEBI" id="CHEBI:45764"/>
        <dbReference type="ChEBI" id="CHEBI:132124"/>
    </reaction>
</comment>
<keyword evidence="8" id="KW-1185">Reference proteome</keyword>
<comment type="cofactor">
    <cofactor evidence="5">
        <name>Mo-molybdopterin</name>
        <dbReference type="ChEBI" id="CHEBI:71302"/>
    </cofactor>
    <text evidence="5">Binds 1 Mo-molybdopterin (Mo-MPT) cofactor per subunit.</text>
</comment>
<dbReference type="Gene3D" id="3.90.420.10">
    <property type="entry name" value="Oxidoreductase, molybdopterin-binding domain"/>
    <property type="match status" value="1"/>
</dbReference>
<comment type="caution">
    <text evidence="7">The sequence shown here is derived from an EMBL/GenBank/DDBJ whole genome shotgun (WGS) entry which is preliminary data.</text>
</comment>
<evidence type="ECO:0000256" key="1">
    <source>
        <dbReference type="ARBA" id="ARBA00022505"/>
    </source>
</evidence>
<feature type="binding site" evidence="5">
    <location>
        <position position="139"/>
    </location>
    <ligand>
        <name>Mo-molybdopterin</name>
        <dbReference type="ChEBI" id="CHEBI:71302"/>
    </ligand>
    <ligandPart>
        <name>Mo</name>
        <dbReference type="ChEBI" id="CHEBI:28685"/>
    </ligandPart>
</feature>
<feature type="binding site" evidence="5">
    <location>
        <position position="227"/>
    </location>
    <ligand>
        <name>Mo-molybdopterin</name>
        <dbReference type="ChEBI" id="CHEBI:71302"/>
    </ligand>
</feature>
<evidence type="ECO:0000256" key="4">
    <source>
        <dbReference type="ARBA" id="ARBA00023002"/>
    </source>
</evidence>
<dbReference type="GO" id="GO:0043546">
    <property type="term" value="F:molybdopterin cofactor binding"/>
    <property type="evidence" value="ECO:0007669"/>
    <property type="project" value="UniProtKB-UniRule"/>
</dbReference>
<feature type="binding site" evidence="5">
    <location>
        <begin position="85"/>
        <end position="86"/>
    </location>
    <ligand>
        <name>Mo-molybdopterin</name>
        <dbReference type="ChEBI" id="CHEBI:71302"/>
    </ligand>
</feature>
<evidence type="ECO:0000313" key="8">
    <source>
        <dbReference type="Proteomes" id="UP000244081"/>
    </source>
</evidence>
<evidence type="ECO:0000256" key="2">
    <source>
        <dbReference type="ARBA" id="ARBA00022723"/>
    </source>
</evidence>
<dbReference type="InterPro" id="IPR006311">
    <property type="entry name" value="TAT_signal"/>
</dbReference>
<dbReference type="RefSeq" id="WP_107991185.1">
    <property type="nucleotide sequence ID" value="NZ_QAYG01000008.1"/>
</dbReference>
<comment type="function">
    <text evidence="5">Part of the MsrPQ system that repairs oxidized periplasmic proteins containing methionine sulfoxide residues (Met-O), using respiratory chain electrons. Thus protects these proteins from oxidative-stress damage caused by reactive species of oxygen and chlorine generated by the host defense mechanisms. MsrPQ is essential for the maintenance of envelope integrity under bleach stress, rescuing a wide series of structurally unrelated periplasmic proteins from methionine oxidation. The catalytic subunit MsrP is non-stereospecific, being able to reduce both (R-) and (S-) diastereoisomers of methionine sulfoxide.</text>
</comment>
<feature type="binding site" evidence="5">
    <location>
        <position position="174"/>
    </location>
    <ligand>
        <name>Mo-molybdopterin</name>
        <dbReference type="ChEBI" id="CHEBI:71302"/>
    </ligand>
</feature>
<evidence type="ECO:0000313" key="7">
    <source>
        <dbReference type="EMBL" id="PTW59126.1"/>
    </source>
</evidence>
<name>A0A2T5V5X4_9HYPH</name>
<dbReference type="Proteomes" id="UP000244081">
    <property type="component" value="Unassembled WGS sequence"/>
</dbReference>
<protein>
    <recommendedName>
        <fullName evidence="5">Protein-methionine-sulfoxide reductase catalytic subunit MsrP</fullName>
        <ecNumber evidence="5">1.8.5.-</ecNumber>
    </recommendedName>
</protein>
<dbReference type="AlphaFoldDB" id="A0A2T5V5X4"/>
<gene>
    <name evidence="5" type="primary">msrP</name>
    <name evidence="7" type="ORF">C8N35_108163</name>
</gene>
<dbReference type="PANTHER" id="PTHR43032:SF3">
    <property type="entry name" value="PROTEIN-METHIONINE-SULFOXIDE REDUCTASE CATALYTIC SUBUNIT MSRP"/>
    <property type="match status" value="1"/>
</dbReference>
<dbReference type="NCBIfam" id="NF003767">
    <property type="entry name" value="PRK05363.1"/>
    <property type="match status" value="1"/>
</dbReference>
<accession>A0A2T5V5X4</accession>
<dbReference type="PANTHER" id="PTHR43032">
    <property type="entry name" value="PROTEIN-METHIONINE-SULFOXIDE REDUCTASE"/>
    <property type="match status" value="1"/>
</dbReference>
<proteinExistence type="inferred from homology"/>
<dbReference type="PROSITE" id="PS51318">
    <property type="entry name" value="TAT"/>
    <property type="match status" value="1"/>
</dbReference>
<keyword evidence="1 5" id="KW-0500">Molybdenum</keyword>
<reference evidence="7 8" key="1">
    <citation type="submission" date="2018-04" db="EMBL/GenBank/DDBJ databases">
        <title>Genomic Encyclopedia of Archaeal and Bacterial Type Strains, Phase II (KMG-II): from individual species to whole genera.</title>
        <authorList>
            <person name="Goeker M."/>
        </authorList>
    </citation>
    <scope>NUCLEOTIDE SEQUENCE [LARGE SCALE GENOMIC DNA]</scope>
    <source>
        <strain evidence="7 8">DSM 23382</strain>
    </source>
</reference>
<dbReference type="SUPFAM" id="SSF56524">
    <property type="entry name" value="Oxidoreductase molybdopterin-binding domain"/>
    <property type="match status" value="1"/>
</dbReference>
<dbReference type="OrthoDB" id="9795587at2"/>
<keyword evidence="2 5" id="KW-0479">Metal-binding</keyword>
<comment type="PTM">
    <text evidence="5">Predicted to be exported by the Tat system. The position of the signal peptide cleavage has not been experimentally proven.</text>
</comment>
<dbReference type="GO" id="GO:0046872">
    <property type="term" value="F:metal ion binding"/>
    <property type="evidence" value="ECO:0007669"/>
    <property type="project" value="UniProtKB-KW"/>
</dbReference>
<evidence type="ECO:0000256" key="3">
    <source>
        <dbReference type="ARBA" id="ARBA00022729"/>
    </source>
</evidence>
<comment type="subunit">
    <text evidence="5">Heterodimer of a catalytic subunit (MsrP) and a heme-binding subunit (MsrQ).</text>
</comment>
<dbReference type="EMBL" id="QAYG01000008">
    <property type="protein sequence ID" value="PTW59126.1"/>
    <property type="molecule type" value="Genomic_DNA"/>
</dbReference>
<dbReference type="EC" id="1.8.5.-" evidence="5"/>
<comment type="similarity">
    <text evidence="5">Belongs to the MsrP family.</text>
</comment>
<dbReference type="HAMAP" id="MF_01206">
    <property type="entry name" value="MsrP"/>
    <property type="match status" value="1"/>
</dbReference>
<evidence type="ECO:0000259" key="6">
    <source>
        <dbReference type="Pfam" id="PF00174"/>
    </source>
</evidence>
<dbReference type="Pfam" id="PF00174">
    <property type="entry name" value="Oxidored_molyb"/>
    <property type="match status" value="1"/>
</dbReference>
<comment type="caution">
    <text evidence="5">Lacks conserved residue(s) required for the propagation of feature annotation.</text>
</comment>
<dbReference type="InterPro" id="IPR036374">
    <property type="entry name" value="OxRdtase_Mopterin-bd_sf"/>
</dbReference>
<sequence>MNIIKRRRWEIPHDQATPEAVFLDRRRFLAGAGLIAGAAVGFLPHGARAETDPSASLYPARRNEAFKPGREITPEEINSTYNNFYEFGSHKRIFQAAQALKIRPWEIRIDGLVDKEMTLGIDDLFAKVALEERLYRHRCVEAWSMAIPWTGFPLADLVRIAQPKAEATYLRMETFLDPDVASGQRQTWYPWPYTEGVTIAEATNDLAFLVTGAYGKPLAKQFGAPLRLALPWKYGFKSIKSIRRFTFTAERPTSFWQSVGPDEYGFWANVNPQVPHPRWSQASERILGTDERVPTQLFNGYAQEVAGLYKGMENEPLYR</sequence>
<organism evidence="7 8">
    <name type="scientific">Breoghania corrubedonensis</name>
    <dbReference type="NCBI Taxonomy" id="665038"/>
    <lineage>
        <taxon>Bacteria</taxon>
        <taxon>Pseudomonadati</taxon>
        <taxon>Pseudomonadota</taxon>
        <taxon>Alphaproteobacteria</taxon>
        <taxon>Hyphomicrobiales</taxon>
        <taxon>Stappiaceae</taxon>
        <taxon>Breoghania</taxon>
    </lineage>
</organism>
<dbReference type="GO" id="GO:0016672">
    <property type="term" value="F:oxidoreductase activity, acting on a sulfur group of donors, quinone or similar compound as acceptor"/>
    <property type="evidence" value="ECO:0007669"/>
    <property type="project" value="UniProtKB-UniRule"/>
</dbReference>
<keyword evidence="3 5" id="KW-0732">Signal</keyword>
<feature type="domain" description="Oxidoreductase molybdopterin-binding" evidence="6">
    <location>
        <begin position="101"/>
        <end position="256"/>
    </location>
</feature>
<feature type="binding site" evidence="5">
    <location>
        <position position="82"/>
    </location>
    <ligand>
        <name>Mo-molybdopterin</name>
        <dbReference type="ChEBI" id="CHEBI:71302"/>
    </ligand>
</feature>
<dbReference type="InterPro" id="IPR000572">
    <property type="entry name" value="OxRdtase_Mopterin-bd_dom"/>
</dbReference>